<sequence length="237" mass="26745">MRLLECSVFSTEEGWVGGPVEVGILSTFSEGEARLGVWNGREMQTETKGVVLALGFAAGTEEDGLKRLRVLLCVGFAGGTRRGGRNSWLWLLMTPAPIKDRLTMQIARFEQCSELFIRDNVPDATTKFTELLAIRSYLGVLDSASYTHSYFRLELQEIRFPMIKENFKKSDARIQEHNQPLSHLEIYLLVQSHHPNLYVPSATPLQDLTHLPLENTDPPLNCNPSMIPPYKIQELSL</sequence>
<comment type="caution">
    <text evidence="1">The sequence shown here is derived from an EMBL/GenBank/DDBJ whole genome shotgun (WGS) entry which is preliminary data.</text>
</comment>
<evidence type="ECO:0000313" key="2">
    <source>
        <dbReference type="Proteomes" id="UP001552299"/>
    </source>
</evidence>
<keyword evidence="2" id="KW-1185">Reference proteome</keyword>
<accession>A0ABD0UIC1</accession>
<name>A0ABD0UIC1_DENTH</name>
<proteinExistence type="predicted"/>
<organism evidence="1 2">
    <name type="scientific">Dendrobium thyrsiflorum</name>
    <name type="common">Pinecone-like raceme dendrobium</name>
    <name type="synonym">Orchid</name>
    <dbReference type="NCBI Taxonomy" id="117978"/>
    <lineage>
        <taxon>Eukaryota</taxon>
        <taxon>Viridiplantae</taxon>
        <taxon>Streptophyta</taxon>
        <taxon>Embryophyta</taxon>
        <taxon>Tracheophyta</taxon>
        <taxon>Spermatophyta</taxon>
        <taxon>Magnoliopsida</taxon>
        <taxon>Liliopsida</taxon>
        <taxon>Asparagales</taxon>
        <taxon>Orchidaceae</taxon>
        <taxon>Epidendroideae</taxon>
        <taxon>Malaxideae</taxon>
        <taxon>Dendrobiinae</taxon>
        <taxon>Dendrobium</taxon>
    </lineage>
</organism>
<protein>
    <submittedName>
        <fullName evidence="1">Uncharacterized protein</fullName>
    </submittedName>
</protein>
<gene>
    <name evidence="1" type="ORF">M5K25_018321</name>
</gene>
<reference evidence="1 2" key="1">
    <citation type="journal article" date="2024" name="Plant Biotechnol. J.">
        <title>Dendrobium thyrsiflorum genome and its molecular insights into genes involved in important horticultural traits.</title>
        <authorList>
            <person name="Chen B."/>
            <person name="Wang J.Y."/>
            <person name="Zheng P.J."/>
            <person name="Li K.L."/>
            <person name="Liang Y.M."/>
            <person name="Chen X.F."/>
            <person name="Zhang C."/>
            <person name="Zhao X."/>
            <person name="He X."/>
            <person name="Zhang G.Q."/>
            <person name="Liu Z.J."/>
            <person name="Xu Q."/>
        </authorList>
    </citation>
    <scope>NUCLEOTIDE SEQUENCE [LARGE SCALE GENOMIC DNA]</scope>
    <source>
        <strain evidence="1">GZMU011</strain>
    </source>
</reference>
<dbReference type="AlphaFoldDB" id="A0ABD0UIC1"/>
<evidence type="ECO:0000313" key="1">
    <source>
        <dbReference type="EMBL" id="KAL0912354.1"/>
    </source>
</evidence>
<dbReference type="Proteomes" id="UP001552299">
    <property type="component" value="Unassembled WGS sequence"/>
</dbReference>
<dbReference type="EMBL" id="JANQDX010000014">
    <property type="protein sequence ID" value="KAL0912354.1"/>
    <property type="molecule type" value="Genomic_DNA"/>
</dbReference>